<feature type="non-terminal residue" evidence="7">
    <location>
        <position position="1"/>
    </location>
</feature>
<dbReference type="InterPro" id="IPR009000">
    <property type="entry name" value="Transl_B-barrel_sf"/>
</dbReference>
<dbReference type="InterPro" id="IPR027417">
    <property type="entry name" value="P-loop_NTPase"/>
</dbReference>
<dbReference type="SUPFAM" id="SSF52540">
    <property type="entry name" value="P-loop containing nucleoside triphosphate hydrolases"/>
    <property type="match status" value="1"/>
</dbReference>
<evidence type="ECO:0000313" key="8">
    <source>
        <dbReference type="Proteomes" id="UP000324800"/>
    </source>
</evidence>
<dbReference type="Gene3D" id="2.40.30.10">
    <property type="entry name" value="Translation factors"/>
    <property type="match status" value="2"/>
</dbReference>
<keyword evidence="4" id="KW-0547">Nucleotide-binding</keyword>
<dbReference type="InterPro" id="IPR009001">
    <property type="entry name" value="Transl_elong_EF1A/Init_IF2_C"/>
</dbReference>
<dbReference type="InterPro" id="IPR054696">
    <property type="entry name" value="GTP-eEF1A_C"/>
</dbReference>
<dbReference type="OrthoDB" id="342024at2759"/>
<dbReference type="Gene3D" id="3.40.50.300">
    <property type="entry name" value="P-loop containing nucleotide triphosphate hydrolases"/>
    <property type="match status" value="1"/>
</dbReference>
<name>A0A5J4UCT4_9EUKA</name>
<accession>A0A5J4UCT4</accession>
<dbReference type="PROSITE" id="PS51722">
    <property type="entry name" value="G_TR_2"/>
    <property type="match status" value="1"/>
</dbReference>
<sequence>YVIDAPGHRQFIAHTIGGASLAEVAVLIVSARRGEFEAGFQRDGQTREHIVLARTVGVQTLIIAVNKMDEADWDKKRYDEIKSNIDPFLRSVGWKDSDCLWVPISGFTGDNLIEKTQNEKASWYSGPPLLDILENLRPPERLVNAPALMSIQDKYKAMGSTVVLGKIECGTINEGDELLIQPGRRPVEVVSIECDGPKVEIAEPGDQVKVSLHGIDDNDVRQGYCLCSRQRPIHTTDHFQAQFMIMECPNVISAGFQCVIHSLAAQEEAIMTKLLSIVDKSKKEISKAPAFAKAGQTIMCRFKLANEMCMEPFKANPQFARFIVRSEGRTIGIGMVTAITTRPSLLPIPPPTSSPTT</sequence>
<protein>
    <submittedName>
        <fullName evidence="7">Putative Eukaryotic peptide chain release factor GTP-binding subunit</fullName>
    </submittedName>
</protein>
<dbReference type="Proteomes" id="UP000324800">
    <property type="component" value="Unassembled WGS sequence"/>
</dbReference>
<dbReference type="GO" id="GO:0003924">
    <property type="term" value="F:GTPase activity"/>
    <property type="evidence" value="ECO:0007669"/>
    <property type="project" value="InterPro"/>
</dbReference>
<dbReference type="GO" id="GO:0005737">
    <property type="term" value="C:cytoplasm"/>
    <property type="evidence" value="ECO:0007669"/>
    <property type="project" value="UniProtKB-SubCell"/>
</dbReference>
<evidence type="ECO:0000256" key="1">
    <source>
        <dbReference type="ARBA" id="ARBA00004496"/>
    </source>
</evidence>
<reference evidence="7 8" key="1">
    <citation type="submission" date="2019-03" db="EMBL/GenBank/DDBJ databases">
        <title>Single cell metagenomics reveals metabolic interactions within the superorganism composed of flagellate Streblomastix strix and complex community of Bacteroidetes bacteria on its surface.</title>
        <authorList>
            <person name="Treitli S.C."/>
            <person name="Kolisko M."/>
            <person name="Husnik F."/>
            <person name="Keeling P."/>
            <person name="Hampl V."/>
        </authorList>
    </citation>
    <scope>NUCLEOTIDE SEQUENCE [LARGE SCALE GENOMIC DNA]</scope>
    <source>
        <strain evidence="7">ST1C</strain>
    </source>
</reference>
<dbReference type="AlphaFoldDB" id="A0A5J4UCT4"/>
<keyword evidence="3" id="KW-0963">Cytoplasm</keyword>
<dbReference type="FunFam" id="2.40.30.10:FF:000020">
    <property type="entry name" value="Translation elongation factor EF-1"/>
    <property type="match status" value="1"/>
</dbReference>
<dbReference type="InterPro" id="IPR000795">
    <property type="entry name" value="T_Tr_GTP-bd_dom"/>
</dbReference>
<dbReference type="PRINTS" id="PR00315">
    <property type="entry name" value="ELONGATNFCT"/>
</dbReference>
<comment type="caution">
    <text evidence="7">The sequence shown here is derived from an EMBL/GenBank/DDBJ whole genome shotgun (WGS) entry which is preliminary data.</text>
</comment>
<dbReference type="EMBL" id="SNRW01017724">
    <property type="protein sequence ID" value="KAA6368044.1"/>
    <property type="molecule type" value="Genomic_DNA"/>
</dbReference>
<evidence type="ECO:0000259" key="6">
    <source>
        <dbReference type="PROSITE" id="PS51722"/>
    </source>
</evidence>
<dbReference type="Pfam" id="PF03144">
    <property type="entry name" value="GTP_EFTU_D2"/>
    <property type="match status" value="1"/>
</dbReference>
<dbReference type="Pfam" id="PF00009">
    <property type="entry name" value="GTP_EFTU"/>
    <property type="match status" value="1"/>
</dbReference>
<evidence type="ECO:0000256" key="3">
    <source>
        <dbReference type="ARBA" id="ARBA00022490"/>
    </source>
</evidence>
<dbReference type="PANTHER" id="PTHR23115">
    <property type="entry name" value="TRANSLATION FACTOR"/>
    <property type="match status" value="1"/>
</dbReference>
<proteinExistence type="inferred from homology"/>
<dbReference type="Pfam" id="PF22594">
    <property type="entry name" value="GTP-eEF1A_C"/>
    <property type="match status" value="1"/>
</dbReference>
<evidence type="ECO:0000313" key="7">
    <source>
        <dbReference type="EMBL" id="KAA6368044.1"/>
    </source>
</evidence>
<feature type="non-terminal residue" evidence="7">
    <location>
        <position position="357"/>
    </location>
</feature>
<organism evidence="7 8">
    <name type="scientific">Streblomastix strix</name>
    <dbReference type="NCBI Taxonomy" id="222440"/>
    <lineage>
        <taxon>Eukaryota</taxon>
        <taxon>Metamonada</taxon>
        <taxon>Preaxostyla</taxon>
        <taxon>Oxymonadida</taxon>
        <taxon>Streblomastigidae</taxon>
        <taxon>Streblomastix</taxon>
    </lineage>
</organism>
<dbReference type="GO" id="GO:0005525">
    <property type="term" value="F:GTP binding"/>
    <property type="evidence" value="ECO:0007669"/>
    <property type="project" value="UniProtKB-KW"/>
</dbReference>
<comment type="similarity">
    <text evidence="2">Belongs to the TRAFAC class translation factor GTPase superfamily. Classic translation factor GTPase family. EF-Tu/EF-1A subfamily.</text>
</comment>
<gene>
    <name evidence="7" type="ORF">EZS28_036429</name>
</gene>
<evidence type="ECO:0000256" key="5">
    <source>
        <dbReference type="ARBA" id="ARBA00023134"/>
    </source>
</evidence>
<dbReference type="InterPro" id="IPR050100">
    <property type="entry name" value="TRAFAC_GTPase_members"/>
</dbReference>
<dbReference type="CDD" id="cd03704">
    <property type="entry name" value="eRF3_C_III"/>
    <property type="match status" value="1"/>
</dbReference>
<keyword evidence="5" id="KW-0342">GTP-binding</keyword>
<evidence type="ECO:0000256" key="2">
    <source>
        <dbReference type="ARBA" id="ARBA00007249"/>
    </source>
</evidence>
<feature type="domain" description="Tr-type G" evidence="6">
    <location>
        <begin position="1"/>
        <end position="143"/>
    </location>
</feature>
<dbReference type="SUPFAM" id="SSF50465">
    <property type="entry name" value="EF-Tu/eEF-1alpha/eIF2-gamma C-terminal domain"/>
    <property type="match status" value="1"/>
</dbReference>
<dbReference type="SUPFAM" id="SSF50447">
    <property type="entry name" value="Translation proteins"/>
    <property type="match status" value="1"/>
</dbReference>
<comment type="subcellular location">
    <subcellularLocation>
        <location evidence="1">Cytoplasm</location>
    </subcellularLocation>
</comment>
<evidence type="ECO:0000256" key="4">
    <source>
        <dbReference type="ARBA" id="ARBA00022741"/>
    </source>
</evidence>
<dbReference type="InterPro" id="IPR004161">
    <property type="entry name" value="EFTu-like_2"/>
</dbReference>